<protein>
    <submittedName>
        <fullName evidence="1">Uncharacterized protein</fullName>
    </submittedName>
</protein>
<organism evidence="1 2">
    <name type="scientific">Plasmopara halstedii</name>
    <name type="common">Downy mildew of sunflower</name>
    <dbReference type="NCBI Taxonomy" id="4781"/>
    <lineage>
        <taxon>Eukaryota</taxon>
        <taxon>Sar</taxon>
        <taxon>Stramenopiles</taxon>
        <taxon>Oomycota</taxon>
        <taxon>Peronosporomycetes</taxon>
        <taxon>Peronosporales</taxon>
        <taxon>Peronosporaceae</taxon>
        <taxon>Plasmopara</taxon>
    </lineage>
</organism>
<dbReference type="Proteomes" id="UP000054928">
    <property type="component" value="Unassembled WGS sequence"/>
</dbReference>
<dbReference type="RefSeq" id="XP_024584525.1">
    <property type="nucleotide sequence ID" value="XM_024719203.1"/>
</dbReference>
<proteinExistence type="predicted"/>
<dbReference type="GeneID" id="36400683"/>
<name>A0A0P1B2N2_PLAHL</name>
<accession>A0A0P1B2N2</accession>
<evidence type="ECO:0000313" key="1">
    <source>
        <dbReference type="EMBL" id="CEG48156.1"/>
    </source>
</evidence>
<reference evidence="2" key="1">
    <citation type="submission" date="2014-09" db="EMBL/GenBank/DDBJ databases">
        <authorList>
            <person name="Sharma Rahul"/>
            <person name="Thines Marco"/>
        </authorList>
    </citation>
    <scope>NUCLEOTIDE SEQUENCE [LARGE SCALE GENOMIC DNA]</scope>
</reference>
<sequence>MEAKRTSTIWECREIVYDSRSEQKKIRGGNKDAKHTSVPYVLRKDLLSVLKKTLRESCPGIEIDFVPSTTWLQRQL</sequence>
<keyword evidence="2" id="KW-1185">Reference proteome</keyword>
<dbReference type="EMBL" id="CCYD01002887">
    <property type="protein sequence ID" value="CEG48156.1"/>
    <property type="molecule type" value="Genomic_DNA"/>
</dbReference>
<evidence type="ECO:0000313" key="2">
    <source>
        <dbReference type="Proteomes" id="UP000054928"/>
    </source>
</evidence>
<dbReference type="AlphaFoldDB" id="A0A0P1B2N2"/>